<evidence type="ECO:0000313" key="3">
    <source>
        <dbReference type="EMBL" id="KKD00877.1"/>
    </source>
</evidence>
<evidence type="ECO:0000259" key="2">
    <source>
        <dbReference type="Pfam" id="PF07859"/>
    </source>
</evidence>
<reference evidence="3 4" key="1">
    <citation type="submission" date="2014-12" db="EMBL/GenBank/DDBJ databases">
        <title>Mercury Reductase activity and rhizosphere competence traits in the genome of root associated Photobacterium halotolerans MELD1.</title>
        <authorList>
            <person name="Mathew D.C."/>
            <person name="Huang C.-C."/>
        </authorList>
    </citation>
    <scope>NUCLEOTIDE SEQUENCE [LARGE SCALE GENOMIC DNA]</scope>
    <source>
        <strain evidence="3 4">MELD1</strain>
    </source>
</reference>
<dbReference type="AlphaFoldDB" id="A0A0F5VGC5"/>
<dbReference type="PANTHER" id="PTHR48081:SF8">
    <property type="entry name" value="ALPHA_BETA HYDROLASE FOLD-3 DOMAIN-CONTAINING PROTEIN-RELATED"/>
    <property type="match status" value="1"/>
</dbReference>
<feature type="domain" description="Alpha/beta hydrolase fold-3" evidence="2">
    <location>
        <begin position="83"/>
        <end position="288"/>
    </location>
</feature>
<evidence type="ECO:0000313" key="4">
    <source>
        <dbReference type="Proteomes" id="UP000033633"/>
    </source>
</evidence>
<name>A0A0F5VGC5_9GAMM</name>
<proteinExistence type="predicted"/>
<dbReference type="OrthoDB" id="9806180at2"/>
<dbReference type="PANTHER" id="PTHR48081">
    <property type="entry name" value="AB HYDROLASE SUPERFAMILY PROTEIN C4A8.06C"/>
    <property type="match status" value="1"/>
</dbReference>
<accession>A0A0F5VGC5</accession>
<dbReference type="Proteomes" id="UP000033633">
    <property type="component" value="Unassembled WGS sequence"/>
</dbReference>
<keyword evidence="1" id="KW-0378">Hydrolase</keyword>
<comment type="caution">
    <text evidence="3">The sequence shown here is derived from an EMBL/GenBank/DDBJ whole genome shotgun (WGS) entry which is preliminary data.</text>
</comment>
<dbReference type="SUPFAM" id="SSF53474">
    <property type="entry name" value="alpha/beta-Hydrolases"/>
    <property type="match status" value="1"/>
</dbReference>
<dbReference type="InterPro" id="IPR029058">
    <property type="entry name" value="AB_hydrolase_fold"/>
</dbReference>
<keyword evidence="4" id="KW-1185">Reference proteome</keyword>
<evidence type="ECO:0000256" key="1">
    <source>
        <dbReference type="ARBA" id="ARBA00022801"/>
    </source>
</evidence>
<gene>
    <name evidence="3" type="ORF">KY46_03440</name>
</gene>
<dbReference type="PATRIC" id="fig|265726.11.peg.2034"/>
<dbReference type="STRING" id="265726.KY46_03440"/>
<dbReference type="GO" id="GO:0016787">
    <property type="term" value="F:hydrolase activity"/>
    <property type="evidence" value="ECO:0007669"/>
    <property type="project" value="UniProtKB-KW"/>
</dbReference>
<dbReference type="ESTHER" id="9gamm-a0a0f5vgc5">
    <property type="family name" value="Hormone-sensitive_lipase_like"/>
</dbReference>
<dbReference type="Pfam" id="PF07859">
    <property type="entry name" value="Abhydrolase_3"/>
    <property type="match status" value="1"/>
</dbReference>
<sequence>MVKLDDGLKIWLDAYNQGVAQLMQSGYVATVEAIRDGLSNLTAACVTDSPDIARVLDTSVAEQTQMIPVRIYHPAPDRPLPVIVFLHGGGHMAGSVAVYDPICRKLSKTTQHIVVSVDYRLAPEWPYPHGLADARMVIGQLWSLLEQHQFAYVPALTLAGDSGGGAMAATLSADYQEHPDVRINNQVLIYPSLDYTMSQPSVTENGKGLFLQQDKMQWYFDQYFQHGEDRQAASPLFMSKSARMPRTLMITAEFCPLRDEGVAYVQQLSALGVHTEHFHLDDMIHAYLNLESLVPMQCGATYQKIADFLNTSMNC</sequence>
<dbReference type="InterPro" id="IPR050300">
    <property type="entry name" value="GDXG_lipolytic_enzyme"/>
</dbReference>
<dbReference type="EMBL" id="JWYV01000002">
    <property type="protein sequence ID" value="KKD00877.1"/>
    <property type="molecule type" value="Genomic_DNA"/>
</dbReference>
<organism evidence="3 4">
    <name type="scientific">Photobacterium halotolerans</name>
    <dbReference type="NCBI Taxonomy" id="265726"/>
    <lineage>
        <taxon>Bacteria</taxon>
        <taxon>Pseudomonadati</taxon>
        <taxon>Pseudomonadota</taxon>
        <taxon>Gammaproteobacteria</taxon>
        <taxon>Vibrionales</taxon>
        <taxon>Vibrionaceae</taxon>
        <taxon>Photobacterium</taxon>
    </lineage>
</organism>
<dbReference type="RefSeq" id="WP_046219242.1">
    <property type="nucleotide sequence ID" value="NZ_JWYV01000002.1"/>
</dbReference>
<protein>
    <submittedName>
        <fullName evidence="3">Carboxylesterase</fullName>
    </submittedName>
</protein>
<dbReference type="Gene3D" id="3.40.50.1820">
    <property type="entry name" value="alpha/beta hydrolase"/>
    <property type="match status" value="1"/>
</dbReference>
<dbReference type="InterPro" id="IPR013094">
    <property type="entry name" value="AB_hydrolase_3"/>
</dbReference>